<protein>
    <submittedName>
        <fullName evidence="1">Uncharacterized protein</fullName>
    </submittedName>
</protein>
<evidence type="ECO:0000313" key="1">
    <source>
        <dbReference type="EMBL" id="RZC32471.1"/>
    </source>
</evidence>
<proteinExistence type="predicted"/>
<gene>
    <name evidence="1" type="ORF">BDFB_002666</name>
</gene>
<organism evidence="1 2">
    <name type="scientific">Asbolus verrucosus</name>
    <name type="common">Desert ironclad beetle</name>
    <dbReference type="NCBI Taxonomy" id="1661398"/>
    <lineage>
        <taxon>Eukaryota</taxon>
        <taxon>Metazoa</taxon>
        <taxon>Ecdysozoa</taxon>
        <taxon>Arthropoda</taxon>
        <taxon>Hexapoda</taxon>
        <taxon>Insecta</taxon>
        <taxon>Pterygota</taxon>
        <taxon>Neoptera</taxon>
        <taxon>Endopterygota</taxon>
        <taxon>Coleoptera</taxon>
        <taxon>Polyphaga</taxon>
        <taxon>Cucujiformia</taxon>
        <taxon>Tenebrionidae</taxon>
        <taxon>Pimeliinae</taxon>
        <taxon>Asbolus</taxon>
    </lineage>
</organism>
<keyword evidence="2" id="KW-1185">Reference proteome</keyword>
<accession>A0A482VHU9</accession>
<dbReference type="AlphaFoldDB" id="A0A482VHU9"/>
<dbReference type="Proteomes" id="UP000292052">
    <property type="component" value="Unassembled WGS sequence"/>
</dbReference>
<evidence type="ECO:0000313" key="2">
    <source>
        <dbReference type="Proteomes" id="UP000292052"/>
    </source>
</evidence>
<name>A0A482VHU9_ASBVE</name>
<dbReference type="EMBL" id="QDEB01097075">
    <property type="protein sequence ID" value="RZC32471.1"/>
    <property type="molecule type" value="Genomic_DNA"/>
</dbReference>
<reference evidence="1 2" key="1">
    <citation type="submission" date="2017-03" db="EMBL/GenBank/DDBJ databases">
        <title>Genome of the blue death feigning beetle - Asbolus verrucosus.</title>
        <authorList>
            <person name="Rider S.D."/>
        </authorList>
    </citation>
    <scope>NUCLEOTIDE SEQUENCE [LARGE SCALE GENOMIC DNA]</scope>
    <source>
        <strain evidence="1">Butters</strain>
        <tissue evidence="1">Head and leg muscle</tissue>
    </source>
</reference>
<comment type="caution">
    <text evidence="1">The sequence shown here is derived from an EMBL/GenBank/DDBJ whole genome shotgun (WGS) entry which is preliminary data.</text>
</comment>
<sequence length="81" mass="9017">MSCDKVGIRASSVQIVGAPSDFRTYGSPLAWASGLAIRENEPWLDRIRSWDPIGAVGVRTVHDVPRRGPAWIWFGRKKAKL</sequence>